<keyword evidence="3" id="KW-1185">Reference proteome</keyword>
<dbReference type="Proteomes" id="UP001432046">
    <property type="component" value="Chromosome"/>
</dbReference>
<name>A0ABZ2P7X0_9BRAD</name>
<organism evidence="2 3">
    <name type="scientific">Bradyrhizobium septentrionale</name>
    <dbReference type="NCBI Taxonomy" id="1404411"/>
    <lineage>
        <taxon>Bacteria</taxon>
        <taxon>Pseudomonadati</taxon>
        <taxon>Pseudomonadota</taxon>
        <taxon>Alphaproteobacteria</taxon>
        <taxon>Hyphomicrobiales</taxon>
        <taxon>Nitrobacteraceae</taxon>
        <taxon>Bradyrhizobium</taxon>
    </lineage>
</organism>
<feature type="region of interest" description="Disordered" evidence="1">
    <location>
        <begin position="1"/>
        <end position="32"/>
    </location>
</feature>
<proteinExistence type="predicted"/>
<gene>
    <name evidence="2" type="ORF">WDK88_17700</name>
</gene>
<dbReference type="EMBL" id="CP147711">
    <property type="protein sequence ID" value="WXC83273.1"/>
    <property type="molecule type" value="Genomic_DNA"/>
</dbReference>
<dbReference type="RefSeq" id="WP_338834743.1">
    <property type="nucleotide sequence ID" value="NZ_CP147711.1"/>
</dbReference>
<dbReference type="Pfam" id="PF10109">
    <property type="entry name" value="Phage_TAC_7"/>
    <property type="match status" value="1"/>
</dbReference>
<evidence type="ECO:0000313" key="3">
    <source>
        <dbReference type="Proteomes" id="UP001432046"/>
    </source>
</evidence>
<evidence type="ECO:0000256" key="1">
    <source>
        <dbReference type="SAM" id="MobiDB-lite"/>
    </source>
</evidence>
<reference evidence="2" key="1">
    <citation type="journal article" date="2021" name="Int. J. Syst. Evol. Microbiol.">
        <title>Bradyrhizobium septentrionale sp. nov. (sv. septentrionale) and Bradyrhizobium quebecense sp. nov. (sv. septentrionale) associated with legumes native to Canada possess rearranged symbiosis genes and numerous insertion sequences.</title>
        <authorList>
            <person name="Bromfield E.S.P."/>
            <person name="Cloutier S."/>
        </authorList>
    </citation>
    <scope>NUCLEOTIDE SEQUENCE</scope>
    <source>
        <strain evidence="2">5S5</strain>
    </source>
</reference>
<reference evidence="2" key="2">
    <citation type="submission" date="2024-03" db="EMBL/GenBank/DDBJ databases">
        <authorList>
            <person name="Bromfield E.S.P."/>
            <person name="Cloutier S."/>
        </authorList>
    </citation>
    <scope>NUCLEOTIDE SEQUENCE</scope>
    <source>
        <strain evidence="2">5S5</strain>
    </source>
</reference>
<sequence>MDDKPEPEIIPPSGTKRAVPPPEIEPSLDEVGPLEQDEWPIIVTLIYKPIRNNRGEDVREISLREPRAGDINRYGNPIRVNQDGDVLIDERKMSYMIAALSGVLPPFIEEMDPRDWNSCAYRLRRFFLPDPAAW</sequence>
<protein>
    <submittedName>
        <fullName evidence="2">Phage tail assembly protein</fullName>
    </submittedName>
</protein>
<accession>A0ABZ2P7X0</accession>
<evidence type="ECO:0000313" key="2">
    <source>
        <dbReference type="EMBL" id="WXC83273.1"/>
    </source>
</evidence>
<dbReference type="InterPro" id="IPR019289">
    <property type="entry name" value="Phage_tail_E/E"/>
</dbReference>